<gene>
    <name evidence="1" type="ORF">WICPIJ_005185</name>
</gene>
<reference evidence="1" key="2">
    <citation type="submission" date="2021-01" db="EMBL/GenBank/DDBJ databases">
        <authorList>
            <person name="Schikora-Tamarit M.A."/>
        </authorList>
    </citation>
    <scope>NUCLEOTIDE SEQUENCE</scope>
    <source>
        <strain evidence="1">CBS2887</strain>
    </source>
</reference>
<protein>
    <submittedName>
        <fullName evidence="1">Uncharacterized protein</fullName>
    </submittedName>
</protein>
<proteinExistence type="predicted"/>
<dbReference type="Proteomes" id="UP000774326">
    <property type="component" value="Unassembled WGS sequence"/>
</dbReference>
<keyword evidence="2" id="KW-1185">Reference proteome</keyword>
<evidence type="ECO:0000313" key="2">
    <source>
        <dbReference type="Proteomes" id="UP000774326"/>
    </source>
</evidence>
<comment type="caution">
    <text evidence="1">The sequence shown here is derived from an EMBL/GenBank/DDBJ whole genome shotgun (WGS) entry which is preliminary data.</text>
</comment>
<evidence type="ECO:0000313" key="1">
    <source>
        <dbReference type="EMBL" id="KAH3683811.1"/>
    </source>
</evidence>
<sequence length="193" mass="20733">MELAGSIRFQNAFGSSMDMAVVVAAADTDIAVAVVDAGSSVGRRIADLHHNQHCLRRIADVGIRLCSDADADGGTVDVEEATAGLIFVLAEEFVPRVKPTSQDLVLDVLLAQHTKKLGHVIGVNGGRTLQIRFLLFSTRVGSMLMMLEKAMWLMEYLSVVLMSNIKKEEAASLNDSNSHFELTVGIDSSSSDA</sequence>
<dbReference type="EMBL" id="JAEUBG010002926">
    <property type="protein sequence ID" value="KAH3683811.1"/>
    <property type="molecule type" value="Genomic_DNA"/>
</dbReference>
<organism evidence="1 2">
    <name type="scientific">Wickerhamomyces pijperi</name>
    <name type="common">Yeast</name>
    <name type="synonym">Pichia pijperi</name>
    <dbReference type="NCBI Taxonomy" id="599730"/>
    <lineage>
        <taxon>Eukaryota</taxon>
        <taxon>Fungi</taxon>
        <taxon>Dikarya</taxon>
        <taxon>Ascomycota</taxon>
        <taxon>Saccharomycotina</taxon>
        <taxon>Saccharomycetes</taxon>
        <taxon>Phaffomycetales</taxon>
        <taxon>Wickerhamomycetaceae</taxon>
        <taxon>Wickerhamomyces</taxon>
    </lineage>
</organism>
<reference evidence="1" key="1">
    <citation type="journal article" date="2021" name="Open Biol.">
        <title>Shared evolutionary footprints suggest mitochondrial oxidative damage underlies multiple complex I losses in fungi.</title>
        <authorList>
            <person name="Schikora-Tamarit M.A."/>
            <person name="Marcet-Houben M."/>
            <person name="Nosek J."/>
            <person name="Gabaldon T."/>
        </authorList>
    </citation>
    <scope>NUCLEOTIDE SEQUENCE</scope>
    <source>
        <strain evidence="1">CBS2887</strain>
    </source>
</reference>
<accession>A0A9P8TMJ9</accession>
<name>A0A9P8TMJ9_WICPI</name>
<dbReference type="AlphaFoldDB" id="A0A9P8TMJ9"/>